<comment type="caution">
    <text evidence="1">The sequence shown here is derived from an EMBL/GenBank/DDBJ whole genome shotgun (WGS) entry which is preliminary data.</text>
</comment>
<dbReference type="PATRIC" id="fig|1590.152.peg.1161"/>
<evidence type="ECO:0000313" key="1">
    <source>
        <dbReference type="EMBL" id="KZU91533.1"/>
    </source>
</evidence>
<organism evidence="1 2">
    <name type="scientific">Lactiplantibacillus plantarum</name>
    <name type="common">Lactobacillus plantarum</name>
    <dbReference type="NCBI Taxonomy" id="1590"/>
    <lineage>
        <taxon>Bacteria</taxon>
        <taxon>Bacillati</taxon>
        <taxon>Bacillota</taxon>
        <taxon>Bacilli</taxon>
        <taxon>Lactobacillales</taxon>
        <taxon>Lactobacillaceae</taxon>
        <taxon>Lactiplantibacillus</taxon>
    </lineage>
</organism>
<protein>
    <submittedName>
        <fullName evidence="1">Uncharacterized protein</fullName>
    </submittedName>
</protein>
<gene>
    <name evidence="1" type="ORF">Lp19_2819</name>
</gene>
<accession>A0A162GEC6</accession>
<reference evidence="1 2" key="1">
    <citation type="submission" date="2016-03" db="EMBL/GenBank/DDBJ databases">
        <title>Comparative genomics of 54 Lactobacillus plantarum strains reveals genomic uncoupling from niche constraints.</title>
        <authorList>
            <person name="Martino M.E."/>
        </authorList>
    </citation>
    <scope>NUCLEOTIDE SEQUENCE [LARGE SCALE GENOMIC DNA]</scope>
    <source>
        <strain evidence="1 2">19.1</strain>
    </source>
</reference>
<dbReference type="AlphaFoldDB" id="A0A162GEC6"/>
<dbReference type="EMBL" id="LUXM01000040">
    <property type="protein sequence ID" value="KZU91533.1"/>
    <property type="molecule type" value="Genomic_DNA"/>
</dbReference>
<sequence length="39" mass="4457">MAIVSHSVSVTWVATGRLDRQYQRREPNILADKMGMPLE</sequence>
<evidence type="ECO:0000313" key="2">
    <source>
        <dbReference type="Proteomes" id="UP000076882"/>
    </source>
</evidence>
<dbReference type="Proteomes" id="UP000076882">
    <property type="component" value="Unassembled WGS sequence"/>
</dbReference>
<name>A0A162GEC6_LACPN</name>
<proteinExistence type="predicted"/>